<evidence type="ECO:0000256" key="10">
    <source>
        <dbReference type="SAM" id="SignalP"/>
    </source>
</evidence>
<feature type="domain" description="TonB-dependent receptor-like beta-barrel" evidence="11">
    <location>
        <begin position="434"/>
        <end position="1012"/>
    </location>
</feature>
<feature type="signal peptide" evidence="10">
    <location>
        <begin position="1"/>
        <end position="25"/>
    </location>
</feature>
<dbReference type="InterPro" id="IPR023996">
    <property type="entry name" value="TonB-dep_OMP_SusC/RagA"/>
</dbReference>
<dbReference type="Proteomes" id="UP000199679">
    <property type="component" value="Chromosome I"/>
</dbReference>
<accession>A0A1H1YTN6</accession>
<dbReference type="NCBIfam" id="TIGR04057">
    <property type="entry name" value="SusC_RagA_signa"/>
    <property type="match status" value="1"/>
</dbReference>
<keyword evidence="10" id="KW-0732">Signal</keyword>
<evidence type="ECO:0000256" key="3">
    <source>
        <dbReference type="ARBA" id="ARBA00022452"/>
    </source>
</evidence>
<evidence type="ECO:0000256" key="1">
    <source>
        <dbReference type="ARBA" id="ARBA00004571"/>
    </source>
</evidence>
<dbReference type="Gene3D" id="2.170.130.10">
    <property type="entry name" value="TonB-dependent receptor, plug domain"/>
    <property type="match status" value="1"/>
</dbReference>
<gene>
    <name evidence="13" type="ORF">SAMN05216490_2847</name>
</gene>
<dbReference type="InterPro" id="IPR023997">
    <property type="entry name" value="TonB-dep_OMP_SusC/RagA_CS"/>
</dbReference>
<feature type="domain" description="TonB-dependent receptor plug" evidence="12">
    <location>
        <begin position="119"/>
        <end position="223"/>
    </location>
</feature>
<keyword evidence="5 9" id="KW-0798">TonB box</keyword>
<evidence type="ECO:0000256" key="8">
    <source>
        <dbReference type="PROSITE-ProRule" id="PRU01360"/>
    </source>
</evidence>
<comment type="subcellular location">
    <subcellularLocation>
        <location evidence="1 8">Cell outer membrane</location>
        <topology evidence="1 8">Multi-pass membrane protein</topology>
    </subcellularLocation>
</comment>
<dbReference type="InterPro" id="IPR008969">
    <property type="entry name" value="CarboxyPept-like_regulatory"/>
</dbReference>
<evidence type="ECO:0000256" key="9">
    <source>
        <dbReference type="RuleBase" id="RU003357"/>
    </source>
</evidence>
<evidence type="ECO:0000259" key="11">
    <source>
        <dbReference type="Pfam" id="PF00593"/>
    </source>
</evidence>
<dbReference type="SUPFAM" id="SSF56935">
    <property type="entry name" value="Porins"/>
    <property type="match status" value="1"/>
</dbReference>
<evidence type="ECO:0000256" key="6">
    <source>
        <dbReference type="ARBA" id="ARBA00023136"/>
    </source>
</evidence>
<evidence type="ECO:0000256" key="7">
    <source>
        <dbReference type="ARBA" id="ARBA00023237"/>
    </source>
</evidence>
<proteinExistence type="inferred from homology"/>
<evidence type="ECO:0000313" key="14">
    <source>
        <dbReference type="Proteomes" id="UP000199679"/>
    </source>
</evidence>
<organism evidence="13 14">
    <name type="scientific">Mucilaginibacter mallensis</name>
    <dbReference type="NCBI Taxonomy" id="652787"/>
    <lineage>
        <taxon>Bacteria</taxon>
        <taxon>Pseudomonadati</taxon>
        <taxon>Bacteroidota</taxon>
        <taxon>Sphingobacteriia</taxon>
        <taxon>Sphingobacteriales</taxon>
        <taxon>Sphingobacteriaceae</taxon>
        <taxon>Mucilaginibacter</taxon>
    </lineage>
</organism>
<keyword evidence="4 8" id="KW-0812">Transmembrane</keyword>
<name>A0A1H1YTN6_MUCMA</name>
<protein>
    <submittedName>
        <fullName evidence="13">TonB-linked outer membrane protein, SusC/RagA family</fullName>
    </submittedName>
</protein>
<evidence type="ECO:0000259" key="12">
    <source>
        <dbReference type="Pfam" id="PF07715"/>
    </source>
</evidence>
<keyword evidence="2 8" id="KW-0813">Transport</keyword>
<keyword evidence="3 8" id="KW-1134">Transmembrane beta strand</keyword>
<keyword evidence="7 8" id="KW-0998">Cell outer membrane</keyword>
<evidence type="ECO:0000256" key="2">
    <source>
        <dbReference type="ARBA" id="ARBA00022448"/>
    </source>
</evidence>
<evidence type="ECO:0000313" key="13">
    <source>
        <dbReference type="EMBL" id="SDT24750.1"/>
    </source>
</evidence>
<dbReference type="NCBIfam" id="TIGR04056">
    <property type="entry name" value="OMP_RagA_SusC"/>
    <property type="match status" value="1"/>
</dbReference>
<dbReference type="AlphaFoldDB" id="A0A1H1YTN6"/>
<dbReference type="RefSeq" id="WP_091373958.1">
    <property type="nucleotide sequence ID" value="NZ_LT629740.1"/>
</dbReference>
<dbReference type="Pfam" id="PF13715">
    <property type="entry name" value="CarbopepD_reg_2"/>
    <property type="match status" value="1"/>
</dbReference>
<dbReference type="InterPro" id="IPR037066">
    <property type="entry name" value="Plug_dom_sf"/>
</dbReference>
<dbReference type="Pfam" id="PF07715">
    <property type="entry name" value="Plug"/>
    <property type="match status" value="1"/>
</dbReference>
<keyword evidence="6 8" id="KW-0472">Membrane</keyword>
<dbReference type="PROSITE" id="PS52016">
    <property type="entry name" value="TONB_DEPENDENT_REC_3"/>
    <property type="match status" value="1"/>
</dbReference>
<dbReference type="InterPro" id="IPR000531">
    <property type="entry name" value="Beta-barrel_TonB"/>
</dbReference>
<evidence type="ECO:0000256" key="4">
    <source>
        <dbReference type="ARBA" id="ARBA00022692"/>
    </source>
</evidence>
<dbReference type="Pfam" id="PF00593">
    <property type="entry name" value="TonB_dep_Rec_b-barrel"/>
    <property type="match status" value="1"/>
</dbReference>
<evidence type="ECO:0000256" key="5">
    <source>
        <dbReference type="ARBA" id="ARBA00023077"/>
    </source>
</evidence>
<dbReference type="Gene3D" id="2.60.40.1120">
    <property type="entry name" value="Carboxypeptidase-like, regulatory domain"/>
    <property type="match status" value="1"/>
</dbReference>
<comment type="similarity">
    <text evidence="8 9">Belongs to the TonB-dependent receptor family.</text>
</comment>
<dbReference type="STRING" id="652787.SAMN05216490_2847"/>
<reference evidence="13 14" key="1">
    <citation type="submission" date="2016-10" db="EMBL/GenBank/DDBJ databases">
        <authorList>
            <person name="de Groot N.N."/>
        </authorList>
    </citation>
    <scope>NUCLEOTIDE SEQUENCE [LARGE SCALE GENOMIC DNA]</scope>
    <source>
        <strain evidence="13 14">MP1X4</strain>
    </source>
</reference>
<dbReference type="EMBL" id="LT629740">
    <property type="protein sequence ID" value="SDT24750.1"/>
    <property type="molecule type" value="Genomic_DNA"/>
</dbReference>
<dbReference type="GO" id="GO:0009279">
    <property type="term" value="C:cell outer membrane"/>
    <property type="evidence" value="ECO:0007669"/>
    <property type="project" value="UniProtKB-SubCell"/>
</dbReference>
<dbReference type="SUPFAM" id="SSF49464">
    <property type="entry name" value="Carboxypeptidase regulatory domain-like"/>
    <property type="match status" value="1"/>
</dbReference>
<dbReference type="InterPro" id="IPR036942">
    <property type="entry name" value="Beta-barrel_TonB_sf"/>
</dbReference>
<dbReference type="Gene3D" id="2.40.170.20">
    <property type="entry name" value="TonB-dependent receptor, beta-barrel domain"/>
    <property type="match status" value="1"/>
</dbReference>
<sequence>MTQIYTKTGMLFTALLLFCSLQMYGQTKISGTVVDETEAVLPNVTIRLKTNPSTLTSTDSKGHFQINVNNENEYLILSFVGYARQEVAVKGNTALTIHMKPTAGGLNEVVVVGYGTQKKVDLTGAVSTVSGEVLENRPIDNIGRGLQGELPGLNITSYNGKPGTPATFNIRGFTSINGGGPLILVDGVETSLDDINPDDVASATVLKDAASSAVYGSRAAFGVLLITTKSGHTGAPKITYNFNYSVHKITNLPDVVTDPGTVVDYKNEAYSAYYGSNLYNATETAYAHQRSANPSLPATIVDPSTGQYDYLGGTNWFNEAYKSGNPSQIHNISVSGGTDKVTYYFSAGYNSQDGIFRYNPDYYDRYNLRAKLDIELTKWLHITTNSAYNRTTYNSPSLQNGYWVSQGDFFHAIGRENSLAVPKNPDGSWTSAGVAIGFLEQGGRTDTVNNRTQNTIGFNTSFFNNSLRIKGDYTFRSTNNYMQGYQIPVPYETGPDKTVSYAGTSLAYAAADDQSYYNINLYAEYEKNFGTKNYFKAVLGYNQEENNYNSFSASNNNLISNSIGTLNETTGTPPSVGANGYQWALRGYFARLNYEYDKKYLLEIAAREDGSSLFPSDQHYGFFPSASVGWRVSEEPFFKSLLNVVNSLKFRASYGSLGNDQSLQNYQFIPVLTSGTTGSILGGTQQTYVGAPNLVSPNITWETITTKNLGIDVTFFKKLNATFDIYRRYTNNMITQGFALPAVLGATQPLENAADLRTDGWELNLTYNDETTIAGKPFKYGIHANLWDNQSIITKYYNPTGYFLNNPINGSPAYYNGAHVGDIWGLTDIGIFQTNAAAKAAPDQSLFQGYYNLNQAGELQYKDLNHDGKITYGNGTISNPGDMSVIGNTTPRYNFGFGGNFTYDNFDFSVFFQGVGKESFYPGNSGYYWGMFFAPWENVYQNIVGNTWTPQNTNAFYPSLKGWRAGDAGSLLDLATPQSRYIYSAAYIRLKNLTVGYTFPMPMLKKIGVDRIRVYVSGEDLWESDKLPQGYDPEGLRGYASGELYPFQRAYSFGVDVKF</sequence>
<dbReference type="OrthoDB" id="604358at2"/>
<dbReference type="InterPro" id="IPR012910">
    <property type="entry name" value="Plug_dom"/>
</dbReference>
<dbReference type="InterPro" id="IPR039426">
    <property type="entry name" value="TonB-dep_rcpt-like"/>
</dbReference>
<feature type="chain" id="PRO_5009266946" evidence="10">
    <location>
        <begin position="26"/>
        <end position="1059"/>
    </location>
</feature>
<keyword evidence="14" id="KW-1185">Reference proteome</keyword>